<name>A0A1G5DEQ3_9FIRM</name>
<evidence type="ECO:0000313" key="3">
    <source>
        <dbReference type="EMBL" id="SCY13223.1"/>
    </source>
</evidence>
<keyword evidence="2" id="KW-0732">Signal</keyword>
<feature type="chain" id="PRO_5038938811" description="Lipoprotein" evidence="2">
    <location>
        <begin position="19"/>
        <end position="201"/>
    </location>
</feature>
<feature type="compositionally biased region" description="Acidic residues" evidence="1">
    <location>
        <begin position="41"/>
        <end position="62"/>
    </location>
</feature>
<feature type="signal peptide" evidence="2">
    <location>
        <begin position="1"/>
        <end position="18"/>
    </location>
</feature>
<evidence type="ECO:0000256" key="1">
    <source>
        <dbReference type="SAM" id="MobiDB-lite"/>
    </source>
</evidence>
<evidence type="ECO:0008006" key="5">
    <source>
        <dbReference type="Google" id="ProtNLM"/>
    </source>
</evidence>
<reference evidence="4" key="1">
    <citation type="submission" date="2016-10" db="EMBL/GenBank/DDBJ databases">
        <authorList>
            <person name="Varghese N."/>
            <person name="Submissions S."/>
        </authorList>
    </citation>
    <scope>NUCLEOTIDE SEQUENCE [LARGE SCALE GENOMIC DNA]</scope>
    <source>
        <strain evidence="4">XBD2006</strain>
    </source>
</reference>
<feature type="region of interest" description="Disordered" evidence="1">
    <location>
        <begin position="36"/>
        <end position="72"/>
    </location>
</feature>
<dbReference type="OrthoDB" id="1690309at2"/>
<dbReference type="EMBL" id="FMUR01000008">
    <property type="protein sequence ID" value="SCY13223.1"/>
    <property type="molecule type" value="Genomic_DNA"/>
</dbReference>
<sequence>MKKRVVIMLFCMCIGAFSAGCSSDVFDQVTEEVTGLIDGSNSDDEEVEDIEVKEESEETSEEDSPKVEGKLEKDAIETITDGIYSSYLIASKKDEAGVPDETGAQQKIVYASELSDDVFCIAGSYGYRQNASQDVISVSEDGIFSFAVDKNTNYELQGGDGGPEVQTADEFKKQLADLADSELYLEITVENGVATNIAISI</sequence>
<dbReference type="AlphaFoldDB" id="A0A1G5DEQ3"/>
<proteinExistence type="predicted"/>
<evidence type="ECO:0000313" key="4">
    <source>
        <dbReference type="Proteomes" id="UP000183047"/>
    </source>
</evidence>
<gene>
    <name evidence="3" type="ORF">SAMN02910451_01492</name>
</gene>
<dbReference type="RefSeq" id="WP_074462136.1">
    <property type="nucleotide sequence ID" value="NZ_FMUR01000008.1"/>
</dbReference>
<dbReference type="Proteomes" id="UP000183047">
    <property type="component" value="Unassembled WGS sequence"/>
</dbReference>
<organism evidence="3 4">
    <name type="scientific">Butyrivibrio hungatei</name>
    <dbReference type="NCBI Taxonomy" id="185008"/>
    <lineage>
        <taxon>Bacteria</taxon>
        <taxon>Bacillati</taxon>
        <taxon>Bacillota</taxon>
        <taxon>Clostridia</taxon>
        <taxon>Lachnospirales</taxon>
        <taxon>Lachnospiraceae</taxon>
        <taxon>Butyrivibrio</taxon>
    </lineage>
</organism>
<evidence type="ECO:0000256" key="2">
    <source>
        <dbReference type="SAM" id="SignalP"/>
    </source>
</evidence>
<protein>
    <recommendedName>
        <fullName evidence="5">Lipoprotein</fullName>
    </recommendedName>
</protein>
<feature type="compositionally biased region" description="Basic and acidic residues" evidence="1">
    <location>
        <begin position="63"/>
        <end position="72"/>
    </location>
</feature>
<accession>A0A1G5DEQ3</accession>
<dbReference type="PROSITE" id="PS51257">
    <property type="entry name" value="PROKAR_LIPOPROTEIN"/>
    <property type="match status" value="1"/>
</dbReference>
<keyword evidence="4" id="KW-1185">Reference proteome</keyword>